<name>A0ABP5UG10_9ACTN</name>
<accession>A0ABP5UG10</accession>
<evidence type="ECO:0000313" key="3">
    <source>
        <dbReference type="Proteomes" id="UP001500253"/>
    </source>
</evidence>
<evidence type="ECO:0000259" key="1">
    <source>
        <dbReference type="Pfam" id="PF13701"/>
    </source>
</evidence>
<dbReference type="Proteomes" id="UP001500253">
    <property type="component" value="Unassembled WGS sequence"/>
</dbReference>
<gene>
    <name evidence="2" type="ORF">GCM10010246_84950</name>
</gene>
<protein>
    <submittedName>
        <fullName evidence="2">IS1380 family transposase</fullName>
    </submittedName>
</protein>
<dbReference type="InterPro" id="IPR047960">
    <property type="entry name" value="Transpos_IS1380"/>
</dbReference>
<dbReference type="NCBIfam" id="NF033539">
    <property type="entry name" value="transpos_IS1380"/>
    <property type="match status" value="1"/>
</dbReference>
<dbReference type="EMBL" id="BAAASD010000115">
    <property type="protein sequence ID" value="GAA2377458.1"/>
    <property type="molecule type" value="Genomic_DNA"/>
</dbReference>
<sequence>MKKRIGSYPRVRVEGGGRSVVSQAGAALLVETVRKTGLDQAISVALAPWRKARAVHDPGKVLLDVALAVALGGDCLADVAMLRAEPALFGPVASDPTVSRLVDSLAAGGERALAAIRAARAEVREHVWTLAGDAAPYAGGQVTVDLDGVLVIAHSDKQDAAAIWKKTYGHHPLMGFVDHGRGGAGEPVVGLLRPGNAGSNTAADHIEAAKLALAQLPKTYRRGRKTLIRCDSGGGTHEFVAWLAQRGRWLSHSVGMTITDAIHHPVLQIPATAWAPAVEPDGEVRDGAWVAEIDAGSNCAAGWPKGLRLIVRKERPHPGAQLRFTDADGMRLTCFATDTKNTPIAELELRHRQRARAEDRIRAARATGLRNLPLHDTAQNQIWLEIVQIALDLLAWMPMLALARDSRLWEPRRMRLRLFSTAAQLVTTGRRRILRLAAHWPWTDVITRALARLDALPNPG</sequence>
<dbReference type="InterPro" id="IPR025668">
    <property type="entry name" value="Tnp_DDE_dom"/>
</dbReference>
<evidence type="ECO:0000313" key="2">
    <source>
        <dbReference type="EMBL" id="GAA2377458.1"/>
    </source>
</evidence>
<organism evidence="2 3">
    <name type="scientific">Streptomyces cuspidosporus</name>
    <dbReference type="NCBI Taxonomy" id="66882"/>
    <lineage>
        <taxon>Bacteria</taxon>
        <taxon>Bacillati</taxon>
        <taxon>Actinomycetota</taxon>
        <taxon>Actinomycetes</taxon>
        <taxon>Kitasatosporales</taxon>
        <taxon>Streptomycetaceae</taxon>
        <taxon>Streptomyces</taxon>
    </lineage>
</organism>
<feature type="domain" description="Transposase DDE" evidence="1">
    <location>
        <begin position="5"/>
        <end position="457"/>
    </location>
</feature>
<proteinExistence type="predicted"/>
<reference evidence="3" key="1">
    <citation type="journal article" date="2019" name="Int. J. Syst. Evol. Microbiol.">
        <title>The Global Catalogue of Microorganisms (GCM) 10K type strain sequencing project: providing services to taxonomists for standard genome sequencing and annotation.</title>
        <authorList>
            <consortium name="The Broad Institute Genomics Platform"/>
            <consortium name="The Broad Institute Genome Sequencing Center for Infectious Disease"/>
            <person name="Wu L."/>
            <person name="Ma J."/>
        </authorList>
    </citation>
    <scope>NUCLEOTIDE SEQUENCE [LARGE SCALE GENOMIC DNA]</scope>
    <source>
        <strain evidence="3">JCM 4316</strain>
    </source>
</reference>
<dbReference type="RefSeq" id="WP_346179594.1">
    <property type="nucleotide sequence ID" value="NZ_BAAASD010000115.1"/>
</dbReference>
<dbReference type="Pfam" id="PF13701">
    <property type="entry name" value="DDE_Tnp_1_4"/>
    <property type="match status" value="1"/>
</dbReference>
<keyword evidence="3" id="KW-1185">Reference proteome</keyword>
<comment type="caution">
    <text evidence="2">The sequence shown here is derived from an EMBL/GenBank/DDBJ whole genome shotgun (WGS) entry which is preliminary data.</text>
</comment>